<feature type="signal peptide" evidence="1">
    <location>
        <begin position="1"/>
        <end position="21"/>
    </location>
</feature>
<name>A0A9D4GB01_DREPO</name>
<dbReference type="AlphaFoldDB" id="A0A9D4GB01"/>
<reference evidence="2" key="1">
    <citation type="journal article" date="2019" name="bioRxiv">
        <title>The Genome of the Zebra Mussel, Dreissena polymorpha: A Resource for Invasive Species Research.</title>
        <authorList>
            <person name="McCartney M.A."/>
            <person name="Auch B."/>
            <person name="Kono T."/>
            <person name="Mallez S."/>
            <person name="Zhang Y."/>
            <person name="Obille A."/>
            <person name="Becker A."/>
            <person name="Abrahante J.E."/>
            <person name="Garbe J."/>
            <person name="Badalamenti J.P."/>
            <person name="Herman A."/>
            <person name="Mangelson H."/>
            <person name="Liachko I."/>
            <person name="Sullivan S."/>
            <person name="Sone E.D."/>
            <person name="Koren S."/>
            <person name="Silverstein K.A.T."/>
            <person name="Beckman K.B."/>
            <person name="Gohl D.M."/>
        </authorList>
    </citation>
    <scope>NUCLEOTIDE SEQUENCE</scope>
    <source>
        <strain evidence="2">Duluth1</strain>
        <tissue evidence="2">Whole animal</tissue>
    </source>
</reference>
<evidence type="ECO:0000256" key="1">
    <source>
        <dbReference type="SAM" id="SignalP"/>
    </source>
</evidence>
<keyword evidence="3" id="KW-1185">Reference proteome</keyword>
<reference evidence="2" key="2">
    <citation type="submission" date="2020-11" db="EMBL/GenBank/DDBJ databases">
        <authorList>
            <person name="McCartney M.A."/>
            <person name="Auch B."/>
            <person name="Kono T."/>
            <person name="Mallez S."/>
            <person name="Becker A."/>
            <person name="Gohl D.M."/>
            <person name="Silverstein K.A.T."/>
            <person name="Koren S."/>
            <person name="Bechman K.B."/>
            <person name="Herman A."/>
            <person name="Abrahante J.E."/>
            <person name="Garbe J."/>
        </authorList>
    </citation>
    <scope>NUCLEOTIDE SEQUENCE</scope>
    <source>
        <strain evidence="2">Duluth1</strain>
        <tissue evidence="2">Whole animal</tissue>
    </source>
</reference>
<dbReference type="OrthoDB" id="6203326at2759"/>
<evidence type="ECO:0000313" key="2">
    <source>
        <dbReference type="EMBL" id="KAH3813623.1"/>
    </source>
</evidence>
<keyword evidence="1" id="KW-0732">Signal</keyword>
<proteinExistence type="predicted"/>
<organism evidence="2 3">
    <name type="scientific">Dreissena polymorpha</name>
    <name type="common">Zebra mussel</name>
    <name type="synonym">Mytilus polymorpha</name>
    <dbReference type="NCBI Taxonomy" id="45954"/>
    <lineage>
        <taxon>Eukaryota</taxon>
        <taxon>Metazoa</taxon>
        <taxon>Spiralia</taxon>
        <taxon>Lophotrochozoa</taxon>
        <taxon>Mollusca</taxon>
        <taxon>Bivalvia</taxon>
        <taxon>Autobranchia</taxon>
        <taxon>Heteroconchia</taxon>
        <taxon>Euheterodonta</taxon>
        <taxon>Imparidentia</taxon>
        <taxon>Neoheterodontei</taxon>
        <taxon>Myida</taxon>
        <taxon>Dreissenoidea</taxon>
        <taxon>Dreissenidae</taxon>
        <taxon>Dreissena</taxon>
    </lineage>
</organism>
<comment type="caution">
    <text evidence="2">The sequence shown here is derived from an EMBL/GenBank/DDBJ whole genome shotgun (WGS) entry which is preliminary data.</text>
</comment>
<accession>A0A9D4GB01</accession>
<protein>
    <submittedName>
        <fullName evidence="2">Uncharacterized protein</fullName>
    </submittedName>
</protein>
<gene>
    <name evidence="2" type="ORF">DPMN_142088</name>
</gene>
<evidence type="ECO:0000313" key="3">
    <source>
        <dbReference type="Proteomes" id="UP000828390"/>
    </source>
</evidence>
<sequence length="167" mass="18344">MADLRMFACLIFAFFCTGIVTVPVKHTHGVSGTDTYKIRVSISSGKVDPQWTLDGNTSNPDIKTLIKYITNVGHSMGHSETPKAFPDVSGYRGIEIDHMVDGKSQHVWVIPRCELIKLEYLLMNLTAGNDMSAEQKSHAYGVLTKCMNAKKLDGKASTNKTAETHAV</sequence>
<dbReference type="Proteomes" id="UP000828390">
    <property type="component" value="Unassembled WGS sequence"/>
</dbReference>
<dbReference type="EMBL" id="JAIWYP010000006">
    <property type="protein sequence ID" value="KAH3813623.1"/>
    <property type="molecule type" value="Genomic_DNA"/>
</dbReference>
<feature type="chain" id="PRO_5038953790" evidence="1">
    <location>
        <begin position="22"/>
        <end position="167"/>
    </location>
</feature>